<gene>
    <name evidence="2" type="ORF">FTOL_08637</name>
</gene>
<keyword evidence="3" id="KW-1185">Reference proteome</keyword>
<sequence length="164" mass="17819">MPTCENSSANSQVIVNDDWQTAPSFPTSDVAVNFEHTDHIQTMPTLERRFVHATHCPHIRANSTNGDRGNTATELTDDGNEDPAAPTPARENALISSDETEDQINSWQPGGNPCVDKPGATPRVDSPRTAWTDSALALTPPHSSYMIQNLTPQSVSLITQQKKS</sequence>
<name>A0AAE8SKM1_9HYPO</name>
<reference evidence="2" key="1">
    <citation type="submission" date="2018-03" db="EMBL/GenBank/DDBJ databases">
        <authorList>
            <person name="Guldener U."/>
        </authorList>
    </citation>
    <scope>NUCLEOTIDE SEQUENCE</scope>
</reference>
<comment type="caution">
    <text evidence="2">The sequence shown here is derived from an EMBL/GenBank/DDBJ whole genome shotgun (WGS) entry which is preliminary data.</text>
</comment>
<organism evidence="2 3">
    <name type="scientific">Fusarium torulosum</name>
    <dbReference type="NCBI Taxonomy" id="33205"/>
    <lineage>
        <taxon>Eukaryota</taxon>
        <taxon>Fungi</taxon>
        <taxon>Dikarya</taxon>
        <taxon>Ascomycota</taxon>
        <taxon>Pezizomycotina</taxon>
        <taxon>Sordariomycetes</taxon>
        <taxon>Hypocreomycetidae</taxon>
        <taxon>Hypocreales</taxon>
        <taxon>Nectriaceae</taxon>
        <taxon>Fusarium</taxon>
    </lineage>
</organism>
<feature type="compositionally biased region" description="Polar residues" evidence="1">
    <location>
        <begin position="61"/>
        <end position="74"/>
    </location>
</feature>
<dbReference type="AlphaFoldDB" id="A0AAE8SKM1"/>
<dbReference type="Proteomes" id="UP001187734">
    <property type="component" value="Unassembled WGS sequence"/>
</dbReference>
<dbReference type="EMBL" id="ONZP01000306">
    <property type="protein sequence ID" value="SPJ80245.1"/>
    <property type="molecule type" value="Genomic_DNA"/>
</dbReference>
<proteinExistence type="predicted"/>
<evidence type="ECO:0000313" key="3">
    <source>
        <dbReference type="Proteomes" id="UP001187734"/>
    </source>
</evidence>
<evidence type="ECO:0000256" key="1">
    <source>
        <dbReference type="SAM" id="MobiDB-lite"/>
    </source>
</evidence>
<accession>A0AAE8SKM1</accession>
<feature type="region of interest" description="Disordered" evidence="1">
    <location>
        <begin position="59"/>
        <end position="127"/>
    </location>
</feature>
<evidence type="ECO:0000313" key="2">
    <source>
        <dbReference type="EMBL" id="SPJ80245.1"/>
    </source>
</evidence>
<protein>
    <submittedName>
        <fullName evidence="2">Uncharacterized protein</fullName>
    </submittedName>
</protein>